<proteinExistence type="predicted"/>
<dbReference type="EMBL" id="VUJX02000010">
    <property type="protein sequence ID" value="KAL0931474.1"/>
    <property type="molecule type" value="Genomic_DNA"/>
</dbReference>
<keyword evidence="2" id="KW-1185">Reference proteome</keyword>
<accession>A0ACC3YHX2</accession>
<reference evidence="1 2" key="1">
    <citation type="journal article" date="2020" name="Phytopathology">
        <title>Genome Sequence Resources of Colletotrichum truncatum, C. plurivorum, C. musicola, and C. sojae: Four Species Pathogenic to Soybean (Glycine max).</title>
        <authorList>
            <person name="Rogerio F."/>
            <person name="Boufleur T.R."/>
            <person name="Ciampi-Guillardi M."/>
            <person name="Sukno S.A."/>
            <person name="Thon M.R."/>
            <person name="Massola Junior N.S."/>
            <person name="Baroncelli R."/>
        </authorList>
    </citation>
    <scope>NUCLEOTIDE SEQUENCE [LARGE SCALE GENOMIC DNA]</scope>
    <source>
        <strain evidence="1 2">CMES1059</strain>
    </source>
</reference>
<evidence type="ECO:0000313" key="1">
    <source>
        <dbReference type="EMBL" id="KAL0931474.1"/>
    </source>
</evidence>
<gene>
    <name evidence="1" type="ORF">CTRU02_214209</name>
</gene>
<evidence type="ECO:0000313" key="2">
    <source>
        <dbReference type="Proteomes" id="UP000805649"/>
    </source>
</evidence>
<organism evidence="1 2">
    <name type="scientific">Colletotrichum truncatum</name>
    <name type="common">Anthracnose fungus</name>
    <name type="synonym">Colletotrichum capsici</name>
    <dbReference type="NCBI Taxonomy" id="5467"/>
    <lineage>
        <taxon>Eukaryota</taxon>
        <taxon>Fungi</taxon>
        <taxon>Dikarya</taxon>
        <taxon>Ascomycota</taxon>
        <taxon>Pezizomycotina</taxon>
        <taxon>Sordariomycetes</taxon>
        <taxon>Hypocreomycetidae</taxon>
        <taxon>Glomerellales</taxon>
        <taxon>Glomerellaceae</taxon>
        <taxon>Colletotrichum</taxon>
        <taxon>Colletotrichum truncatum species complex</taxon>
    </lineage>
</organism>
<sequence length="905" mass="100413">MEHSNSRESSEPLVDPAHPFKGVVVCCTSIPPDQRTEIAKKTEELGGVHKYDLTPDVTHLIVGDYDTPKYRHVAKERTDIKAMDATWIDALGQLWMADADIDFPALEREHQLKPLETCGEVPDATNPAQTKRGSLLLCMTGFDDPDQRNLIISRIQANGGTYTGDLTKRVSHLIVHKPEGKKYKAARNWGIRTVSLAWLDQTIERGMVLDEQCFDPVLPPEEQGQGAWNRASSRRVSLGKRSRSGAGEGGQRKLRKTASMKLSSQRDTLWGDILGSKPTAESSVPDRSERIEVRDSGIHDAMVQPAPEAGIFSGCYFFMAGFESWKSKILAETIGSLGGRTFDTFGEVVTEAAVARSAHRFLIVPQESQPSTHFQVPPAHLDQIQIVTEFFVERCLHNKALCDPNSHVLGRPFPMFPIRGFENLYICTAGFTGVDLLHVEKAIRQIGAKYAARLNEVTSVLVCKSLAGTRKEKLKFAYDNDIPIVSSDWLWDSITTGYNAPVKAFMFPELQQDHRLEPKPRARGQHKEETKQAIQRTRSEPIPHMPKKPASRHPSVTAIDPTAFQDGNRPKSTAVKYTNTKEDSAASFQFQTAKTHQMDSFGGGTVAAQPSEKASDALNKSHITELTAKPLLARTTSVADSMDATPISGVEARYATEEESQAAEVADEVSTRTEPDAPTALESGAHEENEELGRPAEETKEHPQESRDDNETQQGESLGWQETSTEDRPQSRKANQEMAAEDDQDARLKAQREAQKKAEREDLSSRLTNLIESKGSGTGAETLHDDEQQQQQHQQQQQQRRPRKRIFGRAISNASAASSGSAESRMDALGRPAEDQEQQEQEPASTQIQYQDPGAQQHRAKIMSRMLGEDVKAPAMSQGPKTKIGGFEFDGEASRLPRRQTRRNF</sequence>
<comment type="caution">
    <text evidence="1">The sequence shown here is derived from an EMBL/GenBank/DDBJ whole genome shotgun (WGS) entry which is preliminary data.</text>
</comment>
<dbReference type="Proteomes" id="UP000805649">
    <property type="component" value="Unassembled WGS sequence"/>
</dbReference>
<name>A0ACC3YHX2_COLTU</name>
<protein>
    <submittedName>
        <fullName evidence="1">Brct domain-containing protein</fullName>
    </submittedName>
</protein>